<dbReference type="GO" id="GO:0005737">
    <property type="term" value="C:cytoplasm"/>
    <property type="evidence" value="ECO:0007669"/>
    <property type="project" value="TreeGrafter"/>
</dbReference>
<dbReference type="Pfam" id="PF00107">
    <property type="entry name" value="ADH_zinc_N"/>
    <property type="match status" value="1"/>
</dbReference>
<organism evidence="7 8">
    <name type="scientific">Tothia fuscella</name>
    <dbReference type="NCBI Taxonomy" id="1048955"/>
    <lineage>
        <taxon>Eukaryota</taxon>
        <taxon>Fungi</taxon>
        <taxon>Dikarya</taxon>
        <taxon>Ascomycota</taxon>
        <taxon>Pezizomycotina</taxon>
        <taxon>Dothideomycetes</taxon>
        <taxon>Pleosporomycetidae</taxon>
        <taxon>Venturiales</taxon>
        <taxon>Cylindrosympodiaceae</taxon>
        <taxon>Tothia</taxon>
    </lineage>
</organism>
<evidence type="ECO:0000256" key="4">
    <source>
        <dbReference type="ARBA" id="ARBA00022833"/>
    </source>
</evidence>
<dbReference type="InterPro" id="IPR013154">
    <property type="entry name" value="ADH-like_N"/>
</dbReference>
<dbReference type="Gene3D" id="3.90.180.10">
    <property type="entry name" value="Medium-chain alcohol dehydrogenases, catalytic domain"/>
    <property type="match status" value="2"/>
</dbReference>
<dbReference type="InterPro" id="IPR036291">
    <property type="entry name" value="NAD(P)-bd_dom_sf"/>
</dbReference>
<dbReference type="OrthoDB" id="1879366at2759"/>
<reference evidence="7" key="1">
    <citation type="journal article" date="2020" name="Stud. Mycol.">
        <title>101 Dothideomycetes genomes: a test case for predicting lifestyles and emergence of pathogens.</title>
        <authorList>
            <person name="Haridas S."/>
            <person name="Albert R."/>
            <person name="Binder M."/>
            <person name="Bloem J."/>
            <person name="Labutti K."/>
            <person name="Salamov A."/>
            <person name="Andreopoulos B."/>
            <person name="Baker S."/>
            <person name="Barry K."/>
            <person name="Bills G."/>
            <person name="Bluhm B."/>
            <person name="Cannon C."/>
            <person name="Castanera R."/>
            <person name="Culley D."/>
            <person name="Daum C."/>
            <person name="Ezra D."/>
            <person name="Gonzalez J."/>
            <person name="Henrissat B."/>
            <person name="Kuo A."/>
            <person name="Liang C."/>
            <person name="Lipzen A."/>
            <person name="Lutzoni F."/>
            <person name="Magnuson J."/>
            <person name="Mondo S."/>
            <person name="Nolan M."/>
            <person name="Ohm R."/>
            <person name="Pangilinan J."/>
            <person name="Park H.-J."/>
            <person name="Ramirez L."/>
            <person name="Alfaro M."/>
            <person name="Sun H."/>
            <person name="Tritt A."/>
            <person name="Yoshinaga Y."/>
            <person name="Zwiers L.-H."/>
            <person name="Turgeon B."/>
            <person name="Goodwin S."/>
            <person name="Spatafora J."/>
            <person name="Crous P."/>
            <person name="Grigoriev I."/>
        </authorList>
    </citation>
    <scope>NUCLEOTIDE SEQUENCE</scope>
    <source>
        <strain evidence="7">CBS 130266</strain>
    </source>
</reference>
<keyword evidence="4" id="KW-0862">Zinc</keyword>
<evidence type="ECO:0000259" key="6">
    <source>
        <dbReference type="SMART" id="SM00829"/>
    </source>
</evidence>
<feature type="domain" description="Enoyl reductase (ER)" evidence="6">
    <location>
        <begin position="17"/>
        <end position="333"/>
    </location>
</feature>
<keyword evidence="5" id="KW-0560">Oxidoreductase</keyword>
<sequence>MTSTTIPKTQKAAQYHRADNAIHINTIPVPTPLDTDLLVKTVCSSLCRSDLMNFEANDIGLKLESDSPVTLGHEAAGVIVAIGDKTKGFKVVQEVGFLPATNCCYECEGCQVHQMWCEQGCKMPGHAADGFFQEYLAIDYRNAIVLPEGLTALEAAPLFCAGVTSYHGVEDCGLKPGQWMAIIGVGELGHLGDLRCTLDEAKECGADYTFNTKTDKDYVEKIKEITKGGCSAVVNYTNSKVAYERAPDVLRINGILMVVGLPQEPLVFNSMFIALRKFRVMGSSNKIPKELPEFVAFSAKHKIKSKIAYYKLEDINKMIDIMREGSFSGRVAVQFD</sequence>
<dbReference type="EMBL" id="MU007105">
    <property type="protein sequence ID" value="KAF2420965.1"/>
    <property type="molecule type" value="Genomic_DNA"/>
</dbReference>
<comment type="similarity">
    <text evidence="2">Belongs to the zinc-containing alcohol dehydrogenase family.</text>
</comment>
<dbReference type="Pfam" id="PF08240">
    <property type="entry name" value="ADH_N"/>
    <property type="match status" value="1"/>
</dbReference>
<comment type="cofactor">
    <cofactor evidence="1">
        <name>Zn(2+)</name>
        <dbReference type="ChEBI" id="CHEBI:29105"/>
    </cofactor>
</comment>
<evidence type="ECO:0000256" key="5">
    <source>
        <dbReference type="ARBA" id="ARBA00023002"/>
    </source>
</evidence>
<accession>A0A9P4NH57</accession>
<gene>
    <name evidence="7" type="ORF">EJ08DRAFT_728028</name>
</gene>
<comment type="caution">
    <text evidence="7">The sequence shown here is derived from an EMBL/GenBank/DDBJ whole genome shotgun (WGS) entry which is preliminary data.</text>
</comment>
<dbReference type="GO" id="GO:0004022">
    <property type="term" value="F:alcohol dehydrogenase (NAD+) activity"/>
    <property type="evidence" value="ECO:0007669"/>
    <property type="project" value="TreeGrafter"/>
</dbReference>
<dbReference type="SMART" id="SM00829">
    <property type="entry name" value="PKS_ER"/>
    <property type="match status" value="1"/>
</dbReference>
<dbReference type="PANTHER" id="PTHR42940:SF8">
    <property type="entry name" value="VACUOLAR PROTEIN SORTING-ASSOCIATED PROTEIN 11"/>
    <property type="match status" value="1"/>
</dbReference>
<dbReference type="GO" id="GO:0046872">
    <property type="term" value="F:metal ion binding"/>
    <property type="evidence" value="ECO:0007669"/>
    <property type="project" value="UniProtKB-KW"/>
</dbReference>
<dbReference type="InterPro" id="IPR020843">
    <property type="entry name" value="ER"/>
</dbReference>
<keyword evidence="3" id="KW-0479">Metal-binding</keyword>
<protein>
    <submittedName>
        <fullName evidence="7">GroES-like protein</fullName>
    </submittedName>
</protein>
<evidence type="ECO:0000313" key="7">
    <source>
        <dbReference type="EMBL" id="KAF2420965.1"/>
    </source>
</evidence>
<name>A0A9P4NH57_9PEZI</name>
<dbReference type="AlphaFoldDB" id="A0A9P4NH57"/>
<evidence type="ECO:0000313" key="8">
    <source>
        <dbReference type="Proteomes" id="UP000800235"/>
    </source>
</evidence>
<dbReference type="PANTHER" id="PTHR42940">
    <property type="entry name" value="ALCOHOL DEHYDROGENASE 1-RELATED"/>
    <property type="match status" value="1"/>
</dbReference>
<dbReference type="Proteomes" id="UP000800235">
    <property type="component" value="Unassembled WGS sequence"/>
</dbReference>
<proteinExistence type="inferred from homology"/>
<evidence type="ECO:0000256" key="2">
    <source>
        <dbReference type="ARBA" id="ARBA00008072"/>
    </source>
</evidence>
<dbReference type="InterPro" id="IPR013149">
    <property type="entry name" value="ADH-like_C"/>
</dbReference>
<dbReference type="InterPro" id="IPR011032">
    <property type="entry name" value="GroES-like_sf"/>
</dbReference>
<evidence type="ECO:0000256" key="3">
    <source>
        <dbReference type="ARBA" id="ARBA00022723"/>
    </source>
</evidence>
<dbReference type="Gene3D" id="3.40.50.720">
    <property type="entry name" value="NAD(P)-binding Rossmann-like Domain"/>
    <property type="match status" value="2"/>
</dbReference>
<evidence type="ECO:0000256" key="1">
    <source>
        <dbReference type="ARBA" id="ARBA00001947"/>
    </source>
</evidence>
<keyword evidence="8" id="KW-1185">Reference proteome</keyword>
<dbReference type="SUPFAM" id="SSF51735">
    <property type="entry name" value="NAD(P)-binding Rossmann-fold domains"/>
    <property type="match status" value="1"/>
</dbReference>
<dbReference type="SUPFAM" id="SSF50129">
    <property type="entry name" value="GroES-like"/>
    <property type="match status" value="1"/>
</dbReference>